<evidence type="ECO:0000313" key="6">
    <source>
        <dbReference type="EMBL" id="XCM37040.1"/>
    </source>
</evidence>
<dbReference type="InterPro" id="IPR019775">
    <property type="entry name" value="WD40_repeat_CS"/>
</dbReference>
<dbReference type="InterPro" id="IPR000157">
    <property type="entry name" value="TIR_dom"/>
</dbReference>
<feature type="repeat" description="WD" evidence="3">
    <location>
        <begin position="969"/>
        <end position="1003"/>
    </location>
</feature>
<dbReference type="Pfam" id="PF00400">
    <property type="entry name" value="WD40"/>
    <property type="match status" value="11"/>
</dbReference>
<keyword evidence="4" id="KW-0175">Coiled coil</keyword>
<dbReference type="PROSITE" id="PS50294">
    <property type="entry name" value="WD_REPEATS_REGION"/>
    <property type="match status" value="11"/>
</dbReference>
<dbReference type="PROSITE" id="PS00678">
    <property type="entry name" value="WD_REPEATS_1"/>
    <property type="match status" value="3"/>
</dbReference>
<dbReference type="SUPFAM" id="SSF52200">
    <property type="entry name" value="Toll/Interleukin receptor TIR domain"/>
    <property type="match status" value="3"/>
</dbReference>
<dbReference type="PANTHER" id="PTHR19879:SF9">
    <property type="entry name" value="TRANSCRIPTION INITIATION FACTOR TFIID SUBUNIT 5"/>
    <property type="match status" value="1"/>
</dbReference>
<dbReference type="RefSeq" id="WP_354635373.1">
    <property type="nucleotide sequence ID" value="NZ_CP159837.1"/>
</dbReference>
<keyword evidence="2" id="KW-0677">Repeat</keyword>
<dbReference type="CDD" id="cd00200">
    <property type="entry name" value="WD40"/>
    <property type="match status" value="2"/>
</dbReference>
<protein>
    <submittedName>
        <fullName evidence="6">TIR domain-containing protein</fullName>
    </submittedName>
</protein>
<accession>A0AAU8JCX2</accession>
<dbReference type="SMART" id="SM00320">
    <property type="entry name" value="WD40"/>
    <property type="match status" value="14"/>
</dbReference>
<dbReference type="InterPro" id="IPR011047">
    <property type="entry name" value="Quinoprotein_ADH-like_sf"/>
</dbReference>
<evidence type="ECO:0000256" key="1">
    <source>
        <dbReference type="ARBA" id="ARBA00022574"/>
    </source>
</evidence>
<evidence type="ECO:0000259" key="5">
    <source>
        <dbReference type="PROSITE" id="PS50104"/>
    </source>
</evidence>
<feature type="repeat" description="WD" evidence="3">
    <location>
        <begin position="1103"/>
        <end position="1137"/>
    </location>
</feature>
<evidence type="ECO:0000256" key="2">
    <source>
        <dbReference type="ARBA" id="ARBA00022737"/>
    </source>
</evidence>
<dbReference type="InterPro" id="IPR020472">
    <property type="entry name" value="WD40_PAC1"/>
</dbReference>
<feature type="repeat" description="WD" evidence="3">
    <location>
        <begin position="887"/>
        <end position="919"/>
    </location>
</feature>
<name>A0AAU8JCX2_9CYAN</name>
<feature type="repeat" description="WD" evidence="3">
    <location>
        <begin position="720"/>
        <end position="751"/>
    </location>
</feature>
<dbReference type="Pfam" id="PF13676">
    <property type="entry name" value="TIR_2"/>
    <property type="match status" value="3"/>
</dbReference>
<dbReference type="SUPFAM" id="SSF50998">
    <property type="entry name" value="Quinoprotein alcohol dehydrogenase-like"/>
    <property type="match status" value="1"/>
</dbReference>
<proteinExistence type="predicted"/>
<feature type="repeat" description="WD" evidence="3">
    <location>
        <begin position="1270"/>
        <end position="1311"/>
    </location>
</feature>
<feature type="repeat" description="WD" evidence="3">
    <location>
        <begin position="1188"/>
        <end position="1222"/>
    </location>
</feature>
<feature type="repeat" description="WD" evidence="3">
    <location>
        <begin position="846"/>
        <end position="887"/>
    </location>
</feature>
<feature type="domain" description="TIR" evidence="5">
    <location>
        <begin position="3"/>
        <end position="122"/>
    </location>
</feature>
<feature type="repeat" description="WD" evidence="3">
    <location>
        <begin position="1229"/>
        <end position="1263"/>
    </location>
</feature>
<sequence length="1336" mass="151654">MTQFYDAFISYGRADSQEFAIKLYNCLTNAGFNIWFDHNDIPLAVDFQNQIDDGIAKADNFLFIISPHSVNSPYCQKEINLALKYHKRIIPLLHVEQITQETWQARNPQGTEAEWQDYQAKGLDSCFTNIHPGIARINWVYFRENLDNFETSCGGLIQVFQHHADYVSQHTELLVKALEWARGQKQSSYLLIGEAKQEAERWLQVRLKHEQPPCLPTDLHCEYICASIKNSNNLMTRVFLSYAEENREMMEQITRNLRREKLTVWTKITDMEIGINVQEQIHRGIAAADNFVYLISPESLQSKYCQAEIKLALAYHKRIICVMVQPTDLQLIPVDLINLPFLTLPPREKRENYGLVMDRLVKELKVDENYYQQHKILLVKALKWQEQKYNPSILLRGYNLQHFQAWLKVAKTRQQHPPIPLQVKFIEKSLSQSTIFSLEVFISYSRVDSDFARKINDALQLQGKTTWFDQESIAAGSDFQQEIHRGIEQCDNFLFIISPSSVNSPYCADEVEYAKKLNKRLVTILYRPVSPADLHPILAQVQWIDFNQHGGDFYANFSELIRTLDTDREYVHSHNQLLQRAIAWYQKKQNPDLLLRGSELAIAETWLKSVQRQQKQPPITKLHQAFISKSRQQERLEADRWKQLYIQAEKQRIRAEIAEIKALNSLSKAYFLSDQQLKGLFASIQAGFKLKKTRVSDFIRLQTISFLHTSIYQVKEQNCLNHHYQEVASICFSYDGEILASASADQTIKIWRKDGQLLTTLTGHTDRVCQVIFHPQPNEHQTLVSGGQDGLIKFWTVDGELLQTIEGHKHGVFGLAFSPNGQILASVGADKKIKLWQSDGTWIRTISGHGDRVVDVTFSPDGQKIATASYDGTVRLWDLNSRKMQVFPGHFGAVLSVKFSPDGQFLASGGRDKTIILWNNDGIEQFSLKGHQATVLDVTFSADGQIIASASADGTVKLWSRKGKELQTFFGHQGAVFQVKFSPIRPDGEILASGSADGTVKLWRRNARLMPWVQLPVTQITQVSFSRDRQLFATATPEGWMQLWNLAGIEQQSFPGSLESLRQICISPKGDAFAKRCGCIIASAGESGVIKLWDLQGKQTQPIFGHETTVVDLAFSPDGEKLVSVSADGTLKLWQISYIYAKISQTIKISDRSILRVQFSPNGQNIVAANTEGNLYIFDANGGLLNSFSAHTAKIWALAVSPDSQMIASGSDDKTLKLWNLDGKIQQVFSGHGDRIVDICFSPDGKILASGSEDYTVRIWSIDGKFMQVLSGHQSSIIGIRFSQDGKTLISVSSDGMVKFWNFDLDDLLTQGCDWLRDYLKTNPEVDETDRHLGMS</sequence>
<feature type="repeat" description="WD" evidence="3">
    <location>
        <begin position="805"/>
        <end position="837"/>
    </location>
</feature>
<feature type="coiled-coil region" evidence="4">
    <location>
        <begin position="631"/>
        <end position="666"/>
    </location>
</feature>
<dbReference type="PROSITE" id="PS50104">
    <property type="entry name" value="TIR"/>
    <property type="match status" value="2"/>
</dbReference>
<dbReference type="PANTHER" id="PTHR19879">
    <property type="entry name" value="TRANSCRIPTION INITIATION FACTOR TFIID"/>
    <property type="match status" value="1"/>
</dbReference>
<evidence type="ECO:0000256" key="3">
    <source>
        <dbReference type="PROSITE-ProRule" id="PRU00221"/>
    </source>
</evidence>
<feature type="repeat" description="WD" evidence="3">
    <location>
        <begin position="928"/>
        <end position="960"/>
    </location>
</feature>
<dbReference type="Gene3D" id="3.40.50.10140">
    <property type="entry name" value="Toll/interleukin-1 receptor homology (TIR) domain"/>
    <property type="match status" value="3"/>
</dbReference>
<gene>
    <name evidence="6" type="ORF">ABWT76_005846</name>
</gene>
<dbReference type="EMBL" id="CP159837">
    <property type="protein sequence ID" value="XCM37040.1"/>
    <property type="molecule type" value="Genomic_DNA"/>
</dbReference>
<reference evidence="6" key="1">
    <citation type="submission" date="2024-07" db="EMBL/GenBank/DDBJ databases">
        <authorList>
            <person name="Kim Y.J."/>
            <person name="Jeong J.Y."/>
        </authorList>
    </citation>
    <scope>NUCLEOTIDE SEQUENCE</scope>
    <source>
        <strain evidence="6">GIHE-MW2</strain>
    </source>
</reference>
<dbReference type="InterPro" id="IPR015943">
    <property type="entry name" value="WD40/YVTN_repeat-like_dom_sf"/>
</dbReference>
<feature type="repeat" description="WD" evidence="3">
    <location>
        <begin position="761"/>
        <end position="798"/>
    </location>
</feature>
<dbReference type="Gene3D" id="2.130.10.10">
    <property type="entry name" value="YVTN repeat-like/Quinoprotein amine dehydrogenase"/>
    <property type="match status" value="3"/>
</dbReference>
<dbReference type="InterPro" id="IPR035897">
    <property type="entry name" value="Toll_tir_struct_dom_sf"/>
</dbReference>
<feature type="domain" description="TIR" evidence="5">
    <location>
        <begin position="436"/>
        <end position="561"/>
    </location>
</feature>
<dbReference type="GO" id="GO:0007165">
    <property type="term" value="P:signal transduction"/>
    <property type="evidence" value="ECO:0007669"/>
    <property type="project" value="InterPro"/>
</dbReference>
<organism evidence="6">
    <name type="scientific">Planktothricoides raciborskii GIHE-MW2</name>
    <dbReference type="NCBI Taxonomy" id="2792601"/>
    <lineage>
        <taxon>Bacteria</taxon>
        <taxon>Bacillati</taxon>
        <taxon>Cyanobacteriota</taxon>
        <taxon>Cyanophyceae</taxon>
        <taxon>Oscillatoriophycideae</taxon>
        <taxon>Oscillatoriales</taxon>
        <taxon>Oscillatoriaceae</taxon>
        <taxon>Planktothricoides</taxon>
    </lineage>
</organism>
<dbReference type="PROSITE" id="PS50082">
    <property type="entry name" value="WD_REPEATS_2"/>
    <property type="match status" value="11"/>
</dbReference>
<dbReference type="InterPro" id="IPR001680">
    <property type="entry name" value="WD40_rpt"/>
</dbReference>
<dbReference type="InterPro" id="IPR036322">
    <property type="entry name" value="WD40_repeat_dom_sf"/>
</dbReference>
<dbReference type="SUPFAM" id="SSF50978">
    <property type="entry name" value="WD40 repeat-like"/>
    <property type="match status" value="1"/>
</dbReference>
<evidence type="ECO:0000256" key="4">
    <source>
        <dbReference type="SAM" id="Coils"/>
    </source>
</evidence>
<dbReference type="SMART" id="SM00255">
    <property type="entry name" value="TIR"/>
    <property type="match status" value="3"/>
</dbReference>
<dbReference type="PRINTS" id="PR00320">
    <property type="entry name" value="GPROTEINBRPT"/>
</dbReference>
<keyword evidence="1 3" id="KW-0853">WD repeat</keyword>